<organism evidence="8 9">
    <name type="scientific">Alienimonas californiensis</name>
    <dbReference type="NCBI Taxonomy" id="2527989"/>
    <lineage>
        <taxon>Bacteria</taxon>
        <taxon>Pseudomonadati</taxon>
        <taxon>Planctomycetota</taxon>
        <taxon>Planctomycetia</taxon>
        <taxon>Planctomycetales</taxon>
        <taxon>Planctomycetaceae</taxon>
        <taxon>Alienimonas</taxon>
    </lineage>
</organism>
<dbReference type="InterPro" id="IPR011009">
    <property type="entry name" value="Kinase-like_dom_sf"/>
</dbReference>
<feature type="domain" description="Protein kinase" evidence="7">
    <location>
        <begin position="78"/>
        <end position="334"/>
    </location>
</feature>
<dbReference type="OrthoDB" id="6111975at2"/>
<dbReference type="KEGG" id="acaf:CA12_39950"/>
<keyword evidence="3 8" id="KW-0418">Kinase</keyword>
<dbReference type="Gene3D" id="3.30.200.20">
    <property type="entry name" value="Phosphorylase Kinase, domain 1"/>
    <property type="match status" value="1"/>
</dbReference>
<evidence type="ECO:0000259" key="7">
    <source>
        <dbReference type="PROSITE" id="PS50011"/>
    </source>
</evidence>
<evidence type="ECO:0000256" key="6">
    <source>
        <dbReference type="SAM" id="MobiDB-lite"/>
    </source>
</evidence>
<dbReference type="PROSITE" id="PS50011">
    <property type="entry name" value="PROTEIN_KINASE_DOM"/>
    <property type="match status" value="1"/>
</dbReference>
<dbReference type="PROSITE" id="PS00108">
    <property type="entry name" value="PROTEIN_KINASE_ST"/>
    <property type="match status" value="1"/>
</dbReference>
<dbReference type="AlphaFoldDB" id="A0A517PER0"/>
<feature type="compositionally biased region" description="Pro residues" evidence="6">
    <location>
        <begin position="617"/>
        <end position="631"/>
    </location>
</feature>
<gene>
    <name evidence="8" type="primary">pknH_2</name>
    <name evidence="8" type="ORF">CA12_39950</name>
</gene>
<evidence type="ECO:0000256" key="5">
    <source>
        <dbReference type="PROSITE-ProRule" id="PRU10141"/>
    </source>
</evidence>
<protein>
    <submittedName>
        <fullName evidence="8">Serine/threonine-protein kinase PknH</fullName>
        <ecNumber evidence="8">2.7.11.1</ecNumber>
    </submittedName>
</protein>
<feature type="compositionally biased region" description="Pro residues" evidence="6">
    <location>
        <begin position="1"/>
        <end position="10"/>
    </location>
</feature>
<feature type="compositionally biased region" description="Low complexity" evidence="6">
    <location>
        <begin position="647"/>
        <end position="657"/>
    </location>
</feature>
<dbReference type="Proteomes" id="UP000318741">
    <property type="component" value="Chromosome"/>
</dbReference>
<dbReference type="SUPFAM" id="SSF56112">
    <property type="entry name" value="Protein kinase-like (PK-like)"/>
    <property type="match status" value="1"/>
</dbReference>
<evidence type="ECO:0000256" key="4">
    <source>
        <dbReference type="ARBA" id="ARBA00022840"/>
    </source>
</evidence>
<keyword evidence="4 5" id="KW-0067">ATP-binding</keyword>
<evidence type="ECO:0000256" key="2">
    <source>
        <dbReference type="ARBA" id="ARBA00022741"/>
    </source>
</evidence>
<dbReference type="InterPro" id="IPR008271">
    <property type="entry name" value="Ser/Thr_kinase_AS"/>
</dbReference>
<dbReference type="InterPro" id="IPR017441">
    <property type="entry name" value="Protein_kinase_ATP_BS"/>
</dbReference>
<feature type="compositionally biased region" description="Acidic residues" evidence="6">
    <location>
        <begin position="632"/>
        <end position="646"/>
    </location>
</feature>
<evidence type="ECO:0000256" key="3">
    <source>
        <dbReference type="ARBA" id="ARBA00022777"/>
    </source>
</evidence>
<dbReference type="EC" id="2.7.11.1" evidence="8"/>
<dbReference type="CDD" id="cd14014">
    <property type="entry name" value="STKc_PknB_like"/>
    <property type="match status" value="1"/>
</dbReference>
<dbReference type="Gene3D" id="1.10.510.10">
    <property type="entry name" value="Transferase(Phosphotransferase) domain 1"/>
    <property type="match status" value="1"/>
</dbReference>
<dbReference type="SMART" id="SM00220">
    <property type="entry name" value="S_TKc"/>
    <property type="match status" value="1"/>
</dbReference>
<dbReference type="PROSITE" id="PS00107">
    <property type="entry name" value="PROTEIN_KINASE_ATP"/>
    <property type="match status" value="1"/>
</dbReference>
<keyword evidence="2 5" id="KW-0547">Nucleotide-binding</keyword>
<dbReference type="PANTHER" id="PTHR43289:SF6">
    <property type="entry name" value="SERINE_THREONINE-PROTEIN KINASE NEKL-3"/>
    <property type="match status" value="1"/>
</dbReference>
<proteinExistence type="predicted"/>
<evidence type="ECO:0000313" key="9">
    <source>
        <dbReference type="Proteomes" id="UP000318741"/>
    </source>
</evidence>
<dbReference type="Pfam" id="PF00069">
    <property type="entry name" value="Pkinase"/>
    <property type="match status" value="1"/>
</dbReference>
<feature type="binding site" evidence="5">
    <location>
        <position position="108"/>
    </location>
    <ligand>
        <name>ATP</name>
        <dbReference type="ChEBI" id="CHEBI:30616"/>
    </ligand>
</feature>
<dbReference type="GO" id="GO:0005524">
    <property type="term" value="F:ATP binding"/>
    <property type="evidence" value="ECO:0007669"/>
    <property type="project" value="UniProtKB-UniRule"/>
</dbReference>
<feature type="region of interest" description="Disordered" evidence="6">
    <location>
        <begin position="1"/>
        <end position="76"/>
    </location>
</feature>
<dbReference type="InterPro" id="IPR000719">
    <property type="entry name" value="Prot_kinase_dom"/>
</dbReference>
<reference evidence="8 9" key="1">
    <citation type="submission" date="2019-02" db="EMBL/GenBank/DDBJ databases">
        <title>Deep-cultivation of Planctomycetes and their phenomic and genomic characterization uncovers novel biology.</title>
        <authorList>
            <person name="Wiegand S."/>
            <person name="Jogler M."/>
            <person name="Boedeker C."/>
            <person name="Pinto D."/>
            <person name="Vollmers J."/>
            <person name="Rivas-Marin E."/>
            <person name="Kohn T."/>
            <person name="Peeters S.H."/>
            <person name="Heuer A."/>
            <person name="Rast P."/>
            <person name="Oberbeckmann S."/>
            <person name="Bunk B."/>
            <person name="Jeske O."/>
            <person name="Meyerdierks A."/>
            <person name="Storesund J.E."/>
            <person name="Kallscheuer N."/>
            <person name="Luecker S."/>
            <person name="Lage O.M."/>
            <person name="Pohl T."/>
            <person name="Merkel B.J."/>
            <person name="Hornburger P."/>
            <person name="Mueller R.-W."/>
            <person name="Bruemmer F."/>
            <person name="Labrenz M."/>
            <person name="Spormann A.M."/>
            <person name="Op den Camp H."/>
            <person name="Overmann J."/>
            <person name="Amann R."/>
            <person name="Jetten M.S.M."/>
            <person name="Mascher T."/>
            <person name="Medema M.H."/>
            <person name="Devos D.P."/>
            <person name="Kaster A.-K."/>
            <person name="Ovreas L."/>
            <person name="Rohde M."/>
            <person name="Galperin M.Y."/>
            <person name="Jogler C."/>
        </authorList>
    </citation>
    <scope>NUCLEOTIDE SEQUENCE [LARGE SCALE GENOMIC DNA]</scope>
    <source>
        <strain evidence="8 9">CA12</strain>
    </source>
</reference>
<dbReference type="GO" id="GO:0004674">
    <property type="term" value="F:protein serine/threonine kinase activity"/>
    <property type="evidence" value="ECO:0007669"/>
    <property type="project" value="UniProtKB-EC"/>
</dbReference>
<sequence>MTAPTPPADLPPTVDAPAPEPDPTPDDDAYAAAGATQESDAVDRASQRTRISDATAEANREIPEPDGAPAKSRRLGPFTMGRRLGVGGMGVVYAAQYTEGDGRPVAVKVLTPSLAADPKVRKRFNREMEIFKKLRHPHIVRYFGGGQTGGKLFYAMELLTGGSLEDTLREAGPVDWRRAVDLAAQTADALQHAHSRGVIHRDLKPANLFIDARGNLKLGDFGIARDANATALTAAGRTVGTYAYMAPEQISAAREVGPKTDLYALGCVLHEMLTGKPPFAAQNPAKLLHCHMTEPPPRVRSPDCPRWLADLVDSMLAKDPADRPFDALAVRELLRERAEQEANRSVIGRTAAAEVTVPGATVAEVRKNRDFARKLLGRKKKRKKGPAVPVYERSWFLALLLLAIAGGVAWAVWPAGEEELYRNAAQLMASEDVNDWRTAREEYIDPLRARFPESKHEPELAAWIDRIEVDILRRQIRTQMANPFFNARNELERQYQEVERLADFGDYWGAADQVDLLLDLLKDNAWTKREEIGPENARYYRLLLEQRAGELEEELKDDTLGRQQFVADALRAAERAYADGRAPEARQKWNGVIELYESTPDLAPLVDWARARLEGESPPPPAFLNEPPPEIAPEEPETPPADDDAALEPAAAAESAG</sequence>
<keyword evidence="1 8" id="KW-0808">Transferase</keyword>
<evidence type="ECO:0000313" key="8">
    <source>
        <dbReference type="EMBL" id="QDT17860.1"/>
    </source>
</evidence>
<dbReference type="PANTHER" id="PTHR43289">
    <property type="entry name" value="MITOGEN-ACTIVATED PROTEIN KINASE KINASE KINASE 20-RELATED"/>
    <property type="match status" value="1"/>
</dbReference>
<keyword evidence="9" id="KW-1185">Reference proteome</keyword>
<dbReference type="RefSeq" id="WP_145360856.1">
    <property type="nucleotide sequence ID" value="NZ_CP036265.1"/>
</dbReference>
<name>A0A517PER0_9PLAN</name>
<accession>A0A517PER0</accession>
<dbReference type="EMBL" id="CP036265">
    <property type="protein sequence ID" value="QDT17860.1"/>
    <property type="molecule type" value="Genomic_DNA"/>
</dbReference>
<evidence type="ECO:0000256" key="1">
    <source>
        <dbReference type="ARBA" id="ARBA00022679"/>
    </source>
</evidence>
<feature type="region of interest" description="Disordered" evidence="6">
    <location>
        <begin position="612"/>
        <end position="657"/>
    </location>
</feature>